<organism evidence="3">
    <name type="scientific">marine sediment metagenome</name>
    <dbReference type="NCBI Taxonomy" id="412755"/>
    <lineage>
        <taxon>unclassified sequences</taxon>
        <taxon>metagenomes</taxon>
        <taxon>ecological metagenomes</taxon>
    </lineage>
</organism>
<name>A0A0F9PWR5_9ZZZZ</name>
<evidence type="ECO:0000313" key="3">
    <source>
        <dbReference type="EMBL" id="KKN05476.1"/>
    </source>
</evidence>
<dbReference type="InterPro" id="IPR011010">
    <property type="entry name" value="DNA_brk_join_enz"/>
</dbReference>
<dbReference type="GO" id="GO:0003677">
    <property type="term" value="F:DNA binding"/>
    <property type="evidence" value="ECO:0007669"/>
    <property type="project" value="InterPro"/>
</dbReference>
<dbReference type="GO" id="GO:0006310">
    <property type="term" value="P:DNA recombination"/>
    <property type="evidence" value="ECO:0007669"/>
    <property type="project" value="UniProtKB-KW"/>
</dbReference>
<comment type="caution">
    <text evidence="3">The sequence shown here is derived from an EMBL/GenBank/DDBJ whole genome shotgun (WGS) entry which is preliminary data.</text>
</comment>
<evidence type="ECO:0000259" key="2">
    <source>
        <dbReference type="PROSITE" id="PS51898"/>
    </source>
</evidence>
<dbReference type="GO" id="GO:0015074">
    <property type="term" value="P:DNA integration"/>
    <property type="evidence" value="ECO:0007669"/>
    <property type="project" value="InterPro"/>
</dbReference>
<dbReference type="PANTHER" id="PTHR30349:SF64">
    <property type="entry name" value="PROPHAGE INTEGRASE INTD-RELATED"/>
    <property type="match status" value="1"/>
</dbReference>
<dbReference type="SUPFAM" id="SSF56349">
    <property type="entry name" value="DNA breaking-rejoining enzymes"/>
    <property type="match status" value="1"/>
</dbReference>
<dbReference type="PROSITE" id="PS51898">
    <property type="entry name" value="TYR_RECOMBINASE"/>
    <property type="match status" value="1"/>
</dbReference>
<feature type="domain" description="Tyr recombinase" evidence="2">
    <location>
        <begin position="1"/>
        <end position="175"/>
    </location>
</feature>
<keyword evidence="1" id="KW-0233">DNA recombination</keyword>
<sequence length="188" mass="21783">ILKLIASSEIRERCILSLAAFAGLRTGELFGLMWDDINFEKNTITLNRQWTHRRIKDKLKSKKSKAEFPMVKDLATCLKEWKLMSQCKSWVFPARGEIHPLDVNYWSKNTFKKLLVVNNLPGVKPHSLRHFFASAIIHSGVKAEDVKELMRHSSYQITMGVYRHLFPGQLEEALDKFHNYIAAVKKNV</sequence>
<proteinExistence type="predicted"/>
<dbReference type="InterPro" id="IPR013762">
    <property type="entry name" value="Integrase-like_cat_sf"/>
</dbReference>
<dbReference type="Gene3D" id="1.10.443.10">
    <property type="entry name" value="Intergrase catalytic core"/>
    <property type="match status" value="1"/>
</dbReference>
<dbReference type="InterPro" id="IPR050090">
    <property type="entry name" value="Tyrosine_recombinase_XerCD"/>
</dbReference>
<dbReference type="AlphaFoldDB" id="A0A0F9PWR5"/>
<evidence type="ECO:0000256" key="1">
    <source>
        <dbReference type="ARBA" id="ARBA00023172"/>
    </source>
</evidence>
<dbReference type="Pfam" id="PF00589">
    <property type="entry name" value="Phage_integrase"/>
    <property type="match status" value="1"/>
</dbReference>
<reference evidence="3" key="1">
    <citation type="journal article" date="2015" name="Nature">
        <title>Complex archaea that bridge the gap between prokaryotes and eukaryotes.</title>
        <authorList>
            <person name="Spang A."/>
            <person name="Saw J.H."/>
            <person name="Jorgensen S.L."/>
            <person name="Zaremba-Niedzwiedzka K."/>
            <person name="Martijn J."/>
            <person name="Lind A.E."/>
            <person name="van Eijk R."/>
            <person name="Schleper C."/>
            <person name="Guy L."/>
            <person name="Ettema T.J."/>
        </authorList>
    </citation>
    <scope>NUCLEOTIDE SEQUENCE</scope>
</reference>
<protein>
    <recommendedName>
        <fullName evidence="2">Tyr recombinase domain-containing protein</fullName>
    </recommendedName>
</protein>
<dbReference type="CDD" id="cd01189">
    <property type="entry name" value="INT_ICEBs1_C_like"/>
    <property type="match status" value="1"/>
</dbReference>
<dbReference type="PANTHER" id="PTHR30349">
    <property type="entry name" value="PHAGE INTEGRASE-RELATED"/>
    <property type="match status" value="1"/>
</dbReference>
<dbReference type="EMBL" id="LAZR01004799">
    <property type="protein sequence ID" value="KKN05476.1"/>
    <property type="molecule type" value="Genomic_DNA"/>
</dbReference>
<gene>
    <name evidence="3" type="ORF">LCGC14_1086830</name>
</gene>
<feature type="non-terminal residue" evidence="3">
    <location>
        <position position="1"/>
    </location>
</feature>
<accession>A0A0F9PWR5</accession>
<dbReference type="InterPro" id="IPR002104">
    <property type="entry name" value="Integrase_catalytic"/>
</dbReference>